<keyword evidence="6" id="KW-1185">Reference proteome</keyword>
<evidence type="ECO:0000256" key="1">
    <source>
        <dbReference type="ARBA" id="ARBA00022801"/>
    </source>
</evidence>
<keyword evidence="3" id="KW-0732">Signal</keyword>
<feature type="chain" id="PRO_5010216879" evidence="3">
    <location>
        <begin position="20"/>
        <end position="680"/>
    </location>
</feature>
<feature type="domain" description="Glycoside hydrolase family 5" evidence="4">
    <location>
        <begin position="212"/>
        <end position="483"/>
    </location>
</feature>
<dbReference type="RefSeq" id="WP_074933001.1">
    <property type="nucleotide sequence ID" value="NZ_FORI01000009.1"/>
</dbReference>
<dbReference type="EMBL" id="FORI01000009">
    <property type="protein sequence ID" value="SFI97170.1"/>
    <property type="molecule type" value="Genomic_DNA"/>
</dbReference>
<dbReference type="InterPro" id="IPR017853">
    <property type="entry name" value="GH"/>
</dbReference>
<name>A0A1I3MK88_9SPIR</name>
<proteinExistence type="predicted"/>
<dbReference type="Gene3D" id="3.20.20.80">
    <property type="entry name" value="Glycosidases"/>
    <property type="match status" value="1"/>
</dbReference>
<accession>A0A1I3MK88</accession>
<dbReference type="InterPro" id="IPR001547">
    <property type="entry name" value="Glyco_hydro_5"/>
</dbReference>
<feature type="signal peptide" evidence="3">
    <location>
        <begin position="1"/>
        <end position="19"/>
    </location>
</feature>
<dbReference type="Pfam" id="PF00150">
    <property type="entry name" value="Cellulase"/>
    <property type="match status" value="1"/>
</dbReference>
<dbReference type="SUPFAM" id="SSF51445">
    <property type="entry name" value="(Trans)glycosidases"/>
    <property type="match status" value="1"/>
</dbReference>
<evidence type="ECO:0000256" key="3">
    <source>
        <dbReference type="SAM" id="SignalP"/>
    </source>
</evidence>
<dbReference type="GO" id="GO:0000272">
    <property type="term" value="P:polysaccharide catabolic process"/>
    <property type="evidence" value="ECO:0007669"/>
    <property type="project" value="InterPro"/>
</dbReference>
<evidence type="ECO:0000259" key="4">
    <source>
        <dbReference type="Pfam" id="PF00150"/>
    </source>
</evidence>
<dbReference type="AlphaFoldDB" id="A0A1I3MK88"/>
<evidence type="ECO:0000256" key="2">
    <source>
        <dbReference type="ARBA" id="ARBA00023295"/>
    </source>
</evidence>
<dbReference type="GO" id="GO:0004553">
    <property type="term" value="F:hydrolase activity, hydrolyzing O-glycosyl compounds"/>
    <property type="evidence" value="ECO:0007669"/>
    <property type="project" value="InterPro"/>
</dbReference>
<dbReference type="Proteomes" id="UP000182737">
    <property type="component" value="Unassembled WGS sequence"/>
</dbReference>
<gene>
    <name evidence="5" type="ORF">SAMN04487775_10981</name>
</gene>
<organism evidence="5 6">
    <name type="scientific">Treponema bryantii</name>
    <dbReference type="NCBI Taxonomy" id="163"/>
    <lineage>
        <taxon>Bacteria</taxon>
        <taxon>Pseudomonadati</taxon>
        <taxon>Spirochaetota</taxon>
        <taxon>Spirochaetia</taxon>
        <taxon>Spirochaetales</taxon>
        <taxon>Treponemataceae</taxon>
        <taxon>Treponema</taxon>
    </lineage>
</organism>
<evidence type="ECO:0000313" key="5">
    <source>
        <dbReference type="EMBL" id="SFI97170.1"/>
    </source>
</evidence>
<protein>
    <submittedName>
        <fullName evidence="5">Cellulase (Glycosyl hydrolase family 5)</fullName>
    </submittedName>
</protein>
<reference evidence="6" key="1">
    <citation type="submission" date="2016-10" db="EMBL/GenBank/DDBJ databases">
        <authorList>
            <person name="Varghese N."/>
            <person name="Submissions S."/>
        </authorList>
    </citation>
    <scope>NUCLEOTIDE SEQUENCE [LARGE SCALE GENOMIC DNA]</scope>
    <source>
        <strain evidence="6">XBD1002</strain>
    </source>
</reference>
<keyword evidence="2" id="KW-0326">Glycosidase</keyword>
<evidence type="ECO:0000313" key="6">
    <source>
        <dbReference type="Proteomes" id="UP000182737"/>
    </source>
</evidence>
<sequence>MKKLLSLLFFALCTAVAFAQNVNPYVFDLNSLPSSNEQKTISFNKATRTFTVSGKEGSIGFWPNVGFDISAYNVVRIKYKVPGDYGFQFSMDYEGDEISWFDETTYCPSYLTEMVIPLKPGQRKINGFYLTPSWNIDSMKFTVESVTFERVANPVKTDIHASNEAPVIDTASSGKFDDKITAWDFVQTLGPGYQYQSFCFNEISLDFGMDIYHPWGDPKATKEFIDFVKAKGFTTLRLPFNPGNHFVDDKHTVDPRFIKELKQVADWALEDGMNVILCGFFWPRQLEEAYNPDRVRYEGIVVNEKYQKQGEEFLRDVWKQIATAFNNSYDERLIFETLNECGDDLHPEHNHKPQEDCPVCKKDFGIINRYNQVILDTIRATGGNNAKRFVMVEGYGGAVETLCSKSFKLPKDKAKNKLIPTFHSYLMGVIGEEDIKMFYSSGVKKAVSKTFELLDKAYFSKHIPAYISEMGTLRATHVLEKINFINDFMAEVNKKGRSCGTVHHFDASPMGFRYYSRKTMEWEQSEYLDTYIYAAQGKKFPLSEDFIKKNEVKVQSIVGKNLLKAPVQIKDFDNSASINPDILIHSVPAKYKLEINVEKLAADSILQLGFADWEEKWRDFLKEKNVTVKGGSIKDGWCILVKDQIVTLTVDEALAAELESAKGIFLNGQNVIIKSVRVVE</sequence>
<dbReference type="OrthoDB" id="9800955at2"/>
<keyword evidence="1 5" id="KW-0378">Hydrolase</keyword>